<reference evidence="8 9" key="1">
    <citation type="submission" date="2017-07" db="EMBL/GenBank/DDBJ databases">
        <title>Complete genome sequence of Oryzomicrobium terrae TPP412.</title>
        <authorList>
            <person name="Chiu L.-W."/>
            <person name="Lo K.-J."/>
            <person name="Tsai Y.-M."/>
            <person name="Lin S.-S."/>
            <person name="Kuo C.-H."/>
            <person name="Liu C.-T."/>
        </authorList>
    </citation>
    <scope>NUCLEOTIDE SEQUENCE [LARGE SCALE GENOMIC DNA]</scope>
    <source>
        <strain evidence="8 9">TPP412</strain>
    </source>
</reference>
<dbReference type="PANTHER" id="PTHR30469:SF15">
    <property type="entry name" value="HLYD FAMILY OF SECRETION PROTEINS"/>
    <property type="match status" value="1"/>
</dbReference>
<feature type="domain" description="CusB-like beta-barrel" evidence="5">
    <location>
        <begin position="235"/>
        <end position="311"/>
    </location>
</feature>
<dbReference type="Gene3D" id="2.40.30.170">
    <property type="match status" value="1"/>
</dbReference>
<dbReference type="InterPro" id="IPR006143">
    <property type="entry name" value="RND_pump_MFP"/>
</dbReference>
<dbReference type="NCBIfam" id="TIGR01730">
    <property type="entry name" value="RND_mfp"/>
    <property type="match status" value="1"/>
</dbReference>
<dbReference type="GO" id="GO:0015562">
    <property type="term" value="F:efflux transmembrane transporter activity"/>
    <property type="evidence" value="ECO:0007669"/>
    <property type="project" value="TreeGrafter"/>
</dbReference>
<protein>
    <submittedName>
        <fullName evidence="8">Efflux transporter, RND family, MFP subunit</fullName>
    </submittedName>
</protein>
<dbReference type="AlphaFoldDB" id="A0A5C1ECH1"/>
<evidence type="ECO:0000256" key="3">
    <source>
        <dbReference type="SAM" id="MobiDB-lite"/>
    </source>
</evidence>
<accession>A0A5C1ECH1</accession>
<keyword evidence="4" id="KW-0472">Membrane</keyword>
<feature type="compositionally biased region" description="Basic and acidic residues" evidence="3">
    <location>
        <begin position="389"/>
        <end position="398"/>
    </location>
</feature>
<dbReference type="Gene3D" id="2.40.50.100">
    <property type="match status" value="1"/>
</dbReference>
<evidence type="ECO:0000259" key="6">
    <source>
        <dbReference type="Pfam" id="PF25973"/>
    </source>
</evidence>
<dbReference type="EMBL" id="CP022579">
    <property type="protein sequence ID" value="QEL65857.1"/>
    <property type="molecule type" value="Genomic_DNA"/>
</dbReference>
<dbReference type="InterPro" id="IPR058792">
    <property type="entry name" value="Beta-barrel_RND_2"/>
</dbReference>
<evidence type="ECO:0000313" key="8">
    <source>
        <dbReference type="EMBL" id="QEL65857.1"/>
    </source>
</evidence>
<comment type="similarity">
    <text evidence="1">Belongs to the membrane fusion protein (MFP) (TC 8.A.1) family.</text>
</comment>
<feature type="domain" description="CzcB-like barrel-sandwich hybrid" evidence="6">
    <location>
        <begin position="81"/>
        <end position="212"/>
    </location>
</feature>
<evidence type="ECO:0000256" key="4">
    <source>
        <dbReference type="SAM" id="Phobius"/>
    </source>
</evidence>
<name>A0A5C1ECH1_9RHOO</name>
<dbReference type="KEGG" id="otr:OTERR_23810"/>
<dbReference type="Pfam" id="PF25954">
    <property type="entry name" value="Beta-barrel_RND_2"/>
    <property type="match status" value="1"/>
</dbReference>
<dbReference type="Gene3D" id="1.10.287.470">
    <property type="entry name" value="Helix hairpin bin"/>
    <property type="match status" value="1"/>
</dbReference>
<dbReference type="Gene3D" id="2.40.420.20">
    <property type="match status" value="1"/>
</dbReference>
<feature type="region of interest" description="Disordered" evidence="3">
    <location>
        <begin position="374"/>
        <end position="398"/>
    </location>
</feature>
<dbReference type="GO" id="GO:1990281">
    <property type="term" value="C:efflux pump complex"/>
    <property type="evidence" value="ECO:0007669"/>
    <property type="project" value="TreeGrafter"/>
</dbReference>
<keyword evidence="4" id="KW-1133">Transmembrane helix</keyword>
<dbReference type="Proteomes" id="UP000323671">
    <property type="component" value="Chromosome"/>
</dbReference>
<dbReference type="InterPro" id="IPR058637">
    <property type="entry name" value="YknX-like_C"/>
</dbReference>
<evidence type="ECO:0000313" key="9">
    <source>
        <dbReference type="Proteomes" id="UP000323671"/>
    </source>
</evidence>
<feature type="transmembrane region" description="Helical" evidence="4">
    <location>
        <begin position="28"/>
        <end position="47"/>
    </location>
</feature>
<evidence type="ECO:0000256" key="1">
    <source>
        <dbReference type="ARBA" id="ARBA00009477"/>
    </source>
</evidence>
<dbReference type="InterPro" id="IPR058647">
    <property type="entry name" value="BSH_CzcB-like"/>
</dbReference>
<evidence type="ECO:0000259" key="5">
    <source>
        <dbReference type="Pfam" id="PF25954"/>
    </source>
</evidence>
<keyword evidence="2" id="KW-0175">Coiled coil</keyword>
<keyword evidence="4" id="KW-0812">Transmembrane</keyword>
<gene>
    <name evidence="8" type="ORF">OTERR_23810</name>
</gene>
<evidence type="ECO:0000256" key="2">
    <source>
        <dbReference type="SAM" id="Coils"/>
    </source>
</evidence>
<dbReference type="Pfam" id="PF25989">
    <property type="entry name" value="YknX_C"/>
    <property type="match status" value="1"/>
</dbReference>
<organism evidence="8 9">
    <name type="scientific">Oryzomicrobium terrae</name>
    <dbReference type="NCBI Taxonomy" id="1735038"/>
    <lineage>
        <taxon>Bacteria</taxon>
        <taxon>Pseudomonadati</taxon>
        <taxon>Pseudomonadota</taxon>
        <taxon>Betaproteobacteria</taxon>
        <taxon>Rhodocyclales</taxon>
        <taxon>Rhodocyclaceae</taxon>
        <taxon>Oryzomicrobium</taxon>
    </lineage>
</organism>
<feature type="coiled-coil region" evidence="2">
    <location>
        <begin position="121"/>
        <end position="179"/>
    </location>
</feature>
<dbReference type="PANTHER" id="PTHR30469">
    <property type="entry name" value="MULTIDRUG RESISTANCE PROTEIN MDTA"/>
    <property type="match status" value="1"/>
</dbReference>
<dbReference type="SUPFAM" id="SSF111369">
    <property type="entry name" value="HlyD-like secretion proteins"/>
    <property type="match status" value="1"/>
</dbReference>
<sequence length="398" mass="42415">MSPDTQHDLSRLTIDRGALAARPRRRRWPWIVVAVVVLGALAAGLAGRREVAVETLSVTSAYPYQAVTVLNAAGYVVASRKAAVASKATGRLEWLGVREGSPVKEGQVVARLENSDVRAQADQAAANVVSAKAELADAEVSFHRTEELAAKKFISPSAVDTARARLNKARAALAQAQAAKRAADVAVDQTLIRAPFDGVVLTKAANVGDVITPFSSATDSKGAVVTMADMASLEVEADVSEANLAKIQVGQPCEIQLDAFPDERLRGRVSRLVPTVDRAKATVLAKVQFVTPDGQPDPRLLPEMAAKVAFLSREMKDSERQPFIAVHHDAVQGEGDQASVFEVRDGVAHQREVRLGERYGDLVALAARDGEPLKPGTRLVARPPAGLKDGARVKVESK</sequence>
<keyword evidence="9" id="KW-1185">Reference proteome</keyword>
<dbReference type="Pfam" id="PF25973">
    <property type="entry name" value="BSH_CzcB"/>
    <property type="match status" value="1"/>
</dbReference>
<dbReference type="RefSeq" id="WP_149425917.1">
    <property type="nucleotide sequence ID" value="NZ_CP022579.1"/>
</dbReference>
<proteinExistence type="inferred from homology"/>
<feature type="domain" description="YknX-like C-terminal permuted SH3-like" evidence="7">
    <location>
        <begin position="328"/>
        <end position="395"/>
    </location>
</feature>
<evidence type="ECO:0000259" key="7">
    <source>
        <dbReference type="Pfam" id="PF25989"/>
    </source>
</evidence>